<dbReference type="KEGG" id="gom:D7316_02535"/>
<dbReference type="InterPro" id="IPR003953">
    <property type="entry name" value="FAD-dep_OxRdtase_2_FAD-bd"/>
</dbReference>
<dbReference type="Proteomes" id="UP000271469">
    <property type="component" value="Chromosome"/>
</dbReference>
<evidence type="ECO:0000256" key="3">
    <source>
        <dbReference type="ARBA" id="ARBA00022827"/>
    </source>
</evidence>
<dbReference type="GO" id="GO:0008202">
    <property type="term" value="P:steroid metabolic process"/>
    <property type="evidence" value="ECO:0007669"/>
    <property type="project" value="UniProtKB-ARBA"/>
</dbReference>
<dbReference type="EMBL" id="CP033972">
    <property type="protein sequence ID" value="AZG45935.1"/>
    <property type="molecule type" value="Genomic_DNA"/>
</dbReference>
<dbReference type="PANTHER" id="PTHR43400">
    <property type="entry name" value="FUMARATE REDUCTASE"/>
    <property type="match status" value="1"/>
</dbReference>
<gene>
    <name evidence="6" type="primary">ksdD</name>
    <name evidence="6" type="ORF">D7316_02535</name>
</gene>
<dbReference type="Gene3D" id="3.50.50.60">
    <property type="entry name" value="FAD/NAD(P)-binding domain"/>
    <property type="match status" value="1"/>
</dbReference>
<evidence type="ECO:0000313" key="6">
    <source>
        <dbReference type="EMBL" id="AZG45935.1"/>
    </source>
</evidence>
<feature type="domain" description="FAD-dependent oxidoreductase 2 FAD-binding" evidence="5">
    <location>
        <begin position="11"/>
        <end position="509"/>
    </location>
</feature>
<dbReference type="InterPro" id="IPR027477">
    <property type="entry name" value="Succ_DH/fumarate_Rdtase_cat_sf"/>
</dbReference>
<dbReference type="RefSeq" id="WP_124708531.1">
    <property type="nucleotide sequence ID" value="NZ_CP033972.1"/>
</dbReference>
<dbReference type="PANTHER" id="PTHR43400:SF10">
    <property type="entry name" value="3-OXOSTEROID 1-DEHYDROGENASE"/>
    <property type="match status" value="1"/>
</dbReference>
<keyword evidence="4 6" id="KW-0560">Oxidoreductase</keyword>
<evidence type="ECO:0000256" key="1">
    <source>
        <dbReference type="ARBA" id="ARBA00001974"/>
    </source>
</evidence>
<dbReference type="Pfam" id="PF00890">
    <property type="entry name" value="FAD_binding_2"/>
    <property type="match status" value="1"/>
</dbReference>
<protein>
    <submittedName>
        <fullName evidence="6">3-oxosteroid 1-dehydrogenase</fullName>
        <ecNumber evidence="6">1.3.99.4</ecNumber>
    </submittedName>
</protein>
<dbReference type="SUPFAM" id="SSF51905">
    <property type="entry name" value="FAD/NAD(P)-binding domain"/>
    <property type="match status" value="1"/>
</dbReference>
<evidence type="ECO:0000256" key="4">
    <source>
        <dbReference type="ARBA" id="ARBA00023002"/>
    </source>
</evidence>
<sequence length="529" mass="56592">MQNNESDDIYDVIVVGSGAGLVGALAAASRGLKTLVIEKTEFVGGTTAYSGSGLWLPGNAAERRGGVDSGPDKARAYLDDIVGDDAPSALREAFLRIGAPMIDELESFPQLGQFFWQGVPDYFEKATNALPAGRTIFPQPLERAALGDLEPLVRRPQWAERSGEYPGDEMTGGQALIGRLLLAFTATGNGTVRTNTGLDRLVVEDGRVVGVEATSNGEPVTLSARRGVLLAAGGFERNAELRKKYQPEARADWSQGAPGNTGDALVAGMDIGAATDLLEEAWFSPGLMVPNDRPVFYPSVWSGIWVNDGGERFMNERLPYDRSGHEILRHHKASDVSHIPVHWVFDQRQFDNERAFASPPVAPQSPGWFHADEFLEAGLLHRADTLEELAELIGVPADALVASVDQFNDYVRSGKDEAFGRGDAPWDRIITHMCGSHEDGPNPCIGLIDRAPFYAAKIALSDLGTKGGLKTDDHSRVLHEDGSVIAGLYASGNTMAPMTGRIYPGAGGPVGSSMVFSYLAALDMAGADA</sequence>
<dbReference type="AlphaFoldDB" id="A0A3G8JMV8"/>
<keyword evidence="3" id="KW-0274">FAD</keyword>
<dbReference type="SUPFAM" id="SSF56425">
    <property type="entry name" value="Succinate dehydrogenase/fumarate reductase flavoprotein, catalytic domain"/>
    <property type="match status" value="1"/>
</dbReference>
<name>A0A3G8JMV8_9ACTN</name>
<comment type="cofactor">
    <cofactor evidence="1">
        <name>FAD</name>
        <dbReference type="ChEBI" id="CHEBI:57692"/>
    </cofactor>
</comment>
<dbReference type="OrthoDB" id="9813348at2"/>
<reference evidence="6 7" key="1">
    <citation type="submission" date="2018-11" db="EMBL/GenBank/DDBJ databases">
        <title>Gordonia insulae sp. nov., isolated from an island soil.</title>
        <authorList>
            <person name="Kim Y.S."/>
            <person name="Kim S.B."/>
        </authorList>
    </citation>
    <scope>NUCLEOTIDE SEQUENCE [LARGE SCALE GENOMIC DNA]</scope>
    <source>
        <strain evidence="6 7">MMS17-SY073</strain>
    </source>
</reference>
<evidence type="ECO:0000259" key="5">
    <source>
        <dbReference type="Pfam" id="PF00890"/>
    </source>
</evidence>
<accession>A0A3G8JMV8</accession>
<dbReference type="Gene3D" id="3.90.700.10">
    <property type="entry name" value="Succinate dehydrogenase/fumarate reductase flavoprotein, catalytic domain"/>
    <property type="match status" value="1"/>
</dbReference>
<evidence type="ECO:0000313" key="7">
    <source>
        <dbReference type="Proteomes" id="UP000271469"/>
    </source>
</evidence>
<organism evidence="6 7">
    <name type="scientific">Gordonia insulae</name>
    <dbReference type="NCBI Taxonomy" id="2420509"/>
    <lineage>
        <taxon>Bacteria</taxon>
        <taxon>Bacillati</taxon>
        <taxon>Actinomycetota</taxon>
        <taxon>Actinomycetes</taxon>
        <taxon>Mycobacteriales</taxon>
        <taxon>Gordoniaceae</taxon>
        <taxon>Gordonia</taxon>
    </lineage>
</organism>
<dbReference type="InterPro" id="IPR050315">
    <property type="entry name" value="FAD-oxidoreductase_2"/>
</dbReference>
<proteinExistence type="predicted"/>
<dbReference type="GO" id="GO:0047571">
    <property type="term" value="F:3-oxosteroid 1-dehydrogenase activity"/>
    <property type="evidence" value="ECO:0007669"/>
    <property type="project" value="UniProtKB-EC"/>
</dbReference>
<dbReference type="EC" id="1.3.99.4" evidence="6"/>
<keyword evidence="7" id="KW-1185">Reference proteome</keyword>
<dbReference type="InterPro" id="IPR036188">
    <property type="entry name" value="FAD/NAD-bd_sf"/>
</dbReference>
<evidence type="ECO:0000256" key="2">
    <source>
        <dbReference type="ARBA" id="ARBA00022630"/>
    </source>
</evidence>
<keyword evidence="2" id="KW-0285">Flavoprotein</keyword>